<dbReference type="Proteomes" id="UP000587396">
    <property type="component" value="Unassembled WGS sequence"/>
</dbReference>
<evidence type="ECO:0000313" key="3">
    <source>
        <dbReference type="Proteomes" id="UP000587396"/>
    </source>
</evidence>
<dbReference type="EMBL" id="JACMSE010000008">
    <property type="protein sequence ID" value="MBC2889837.1"/>
    <property type="molecule type" value="Genomic_DNA"/>
</dbReference>
<evidence type="ECO:0000313" key="2">
    <source>
        <dbReference type="EMBL" id="MBC2889837.1"/>
    </source>
</evidence>
<proteinExistence type="predicted"/>
<dbReference type="AlphaFoldDB" id="A0A842JDS5"/>
<feature type="domain" description="DUF4097" evidence="1">
    <location>
        <begin position="122"/>
        <end position="281"/>
    </location>
</feature>
<dbReference type="InterPro" id="IPR025164">
    <property type="entry name" value="Toastrack_DUF4097"/>
</dbReference>
<dbReference type="Gene3D" id="2.160.20.120">
    <property type="match status" value="1"/>
</dbReference>
<keyword evidence="3" id="KW-1185">Reference proteome</keyword>
<gene>
    <name evidence="2" type="ORF">H7313_10870</name>
</gene>
<name>A0A842JDS5_9ACTN</name>
<accession>A0A842JDS5</accession>
<dbReference type="RefSeq" id="WP_185905615.1">
    <property type="nucleotide sequence ID" value="NZ_JACMSE010000008.1"/>
</dbReference>
<protein>
    <submittedName>
        <fullName evidence="2">DUF4097 family beta strand repeat protein</fullName>
    </submittedName>
</protein>
<sequence length="286" mass="29588">MAKLTRSSYVKIALIIALGLLLFAVAGLGSMRGCSSQGFYLGGGTEMGNASVDAKSVKNLSISWAAGSVDVSVVDDAAGDTIELVETAPNGMTKAQQMRWSVSGDTLKVDYGSWWSCFALGQKRLEVRIPERYARNLGNVAVDGASGYYRVSGIGCDALNFKLASGEIDADDLAADTLGVDVASGQARVEGSFANRVSTKTASGQLDVVCLGTAPRQVDADLASGQTSVALPEDTGFSVKVDKASGSFASAFETTQQGNSYLHGDGATSIGVHIASGQFSLEKSRG</sequence>
<evidence type="ECO:0000259" key="1">
    <source>
        <dbReference type="Pfam" id="PF13349"/>
    </source>
</evidence>
<comment type="caution">
    <text evidence="2">The sequence shown here is derived from an EMBL/GenBank/DDBJ whole genome shotgun (WGS) entry which is preliminary data.</text>
</comment>
<dbReference type="Pfam" id="PF13349">
    <property type="entry name" value="DUF4097"/>
    <property type="match status" value="1"/>
</dbReference>
<reference evidence="2 3" key="1">
    <citation type="submission" date="2020-08" db="EMBL/GenBank/DDBJ databases">
        <authorList>
            <person name="Liu C."/>
            <person name="Sun Q."/>
        </authorList>
    </citation>
    <scope>NUCLEOTIDE SEQUENCE [LARGE SCALE GENOMIC DNA]</scope>
    <source>
        <strain evidence="2 3">N22</strain>
    </source>
</reference>
<organism evidence="2 3">
    <name type="scientific">Gordonibacter massiliensis</name>
    <name type="common">ex Traore et al. 2017</name>
    <dbReference type="NCBI Taxonomy" id="1841863"/>
    <lineage>
        <taxon>Bacteria</taxon>
        <taxon>Bacillati</taxon>
        <taxon>Actinomycetota</taxon>
        <taxon>Coriobacteriia</taxon>
        <taxon>Eggerthellales</taxon>
        <taxon>Eggerthellaceae</taxon>
        <taxon>Gordonibacter</taxon>
    </lineage>
</organism>